<dbReference type="KEGG" id="fgi:OP10G_3304"/>
<keyword evidence="5 6" id="KW-0472">Membrane</keyword>
<keyword evidence="8" id="KW-1185">Reference proteome</keyword>
<sequence>MDAHDRGKQRVKRATLVAFSALLVKLVSAVSLVVTVPLTVHYLGPERYGVWMTVSSFVAMMAFADLGMGIGLLNQVADANGAQDRKRMHIAISSAFMLLLCIGSVLSLVLIGLVALNVQFPLIKTSSPAVLREASLAVYVCLACILINLPMDIVQRIQIGLQRGHVTYMWQLVGGIGSLMGILCAVYFRAPLPILVLAYSGIPLISTALNFATFFAREPDLTPSFGAVKRSVATALLNEGVLFCLLQVAASTCNNMDNVILGGVMGGIAVAIYSTGVRLFNVVQTLITMFINALWPAYRESHARGDHEWVRRTYTRSIIGALIVCSIVAPILVLLSPWIIRVWTEGHLTVPLSVLIARGIWLIVDSFVGPTGVLLSSLSKIKFQILLMGLYVLIGFSVKPMIARTFGLSGVAWASSTLYVSIVALPMYWYLTKKVFRPQERVSSANFTS</sequence>
<dbReference type="InterPro" id="IPR050833">
    <property type="entry name" value="Poly_Biosynth_Transport"/>
</dbReference>
<feature type="transmembrane region" description="Helical" evidence="6">
    <location>
        <begin position="256"/>
        <end position="273"/>
    </location>
</feature>
<dbReference type="Proteomes" id="UP000027982">
    <property type="component" value="Chromosome"/>
</dbReference>
<evidence type="ECO:0000256" key="2">
    <source>
        <dbReference type="ARBA" id="ARBA00022475"/>
    </source>
</evidence>
<keyword evidence="2" id="KW-1003">Cell membrane</keyword>
<comment type="subcellular location">
    <subcellularLocation>
        <location evidence="1">Cell membrane</location>
        <topology evidence="1">Multi-pass membrane protein</topology>
    </subcellularLocation>
</comment>
<feature type="transmembrane region" description="Helical" evidence="6">
    <location>
        <begin position="385"/>
        <end position="406"/>
    </location>
</feature>
<reference evidence="7 8" key="1">
    <citation type="journal article" date="2014" name="PLoS ONE">
        <title>The first complete genome sequence of the class fimbriimonadia in the phylum armatimonadetes.</title>
        <authorList>
            <person name="Hu Z.Y."/>
            <person name="Wang Y.Z."/>
            <person name="Im W.T."/>
            <person name="Wang S.Y."/>
            <person name="Zhao G.P."/>
            <person name="Zheng H.J."/>
            <person name="Quan Z.X."/>
        </authorList>
    </citation>
    <scope>NUCLEOTIDE SEQUENCE [LARGE SCALE GENOMIC DNA]</scope>
    <source>
        <strain evidence="7">Gsoil 348</strain>
    </source>
</reference>
<evidence type="ECO:0000256" key="4">
    <source>
        <dbReference type="ARBA" id="ARBA00022989"/>
    </source>
</evidence>
<dbReference type="PANTHER" id="PTHR30250">
    <property type="entry name" value="PST FAMILY PREDICTED COLANIC ACID TRANSPORTER"/>
    <property type="match status" value="1"/>
</dbReference>
<gene>
    <name evidence="7" type="ORF">OP10G_3304</name>
</gene>
<evidence type="ECO:0000256" key="3">
    <source>
        <dbReference type="ARBA" id="ARBA00022692"/>
    </source>
</evidence>
<dbReference type="HOGENOM" id="CLU_044954_0_0_0"/>
<feature type="transmembrane region" description="Helical" evidence="6">
    <location>
        <begin position="48"/>
        <end position="73"/>
    </location>
</feature>
<keyword evidence="4 6" id="KW-1133">Transmembrane helix</keyword>
<evidence type="ECO:0000313" key="7">
    <source>
        <dbReference type="EMBL" id="AIE86672.1"/>
    </source>
</evidence>
<evidence type="ECO:0000256" key="5">
    <source>
        <dbReference type="ARBA" id="ARBA00023136"/>
    </source>
</evidence>
<keyword evidence="3 6" id="KW-0812">Transmembrane</keyword>
<evidence type="ECO:0000256" key="1">
    <source>
        <dbReference type="ARBA" id="ARBA00004651"/>
    </source>
</evidence>
<dbReference type="GO" id="GO:0005886">
    <property type="term" value="C:plasma membrane"/>
    <property type="evidence" value="ECO:0007669"/>
    <property type="project" value="UniProtKB-SubCell"/>
</dbReference>
<feature type="transmembrane region" description="Helical" evidence="6">
    <location>
        <begin position="136"/>
        <end position="154"/>
    </location>
</feature>
<feature type="transmembrane region" description="Helical" evidence="6">
    <location>
        <begin position="94"/>
        <end position="116"/>
    </location>
</feature>
<feature type="transmembrane region" description="Helical" evidence="6">
    <location>
        <begin position="318"/>
        <end position="340"/>
    </location>
</feature>
<dbReference type="PANTHER" id="PTHR30250:SF26">
    <property type="entry name" value="PSMA PROTEIN"/>
    <property type="match status" value="1"/>
</dbReference>
<dbReference type="InterPro" id="IPR002797">
    <property type="entry name" value="Polysacc_synth"/>
</dbReference>
<dbReference type="AlphaFoldDB" id="A0A068NTJ5"/>
<feature type="transmembrane region" description="Helical" evidence="6">
    <location>
        <begin position="360"/>
        <end position="378"/>
    </location>
</feature>
<feature type="transmembrane region" description="Helical" evidence="6">
    <location>
        <begin position="194"/>
        <end position="216"/>
    </location>
</feature>
<feature type="transmembrane region" description="Helical" evidence="6">
    <location>
        <begin position="412"/>
        <end position="431"/>
    </location>
</feature>
<feature type="transmembrane region" description="Helical" evidence="6">
    <location>
        <begin position="166"/>
        <end position="188"/>
    </location>
</feature>
<dbReference type="STRING" id="661478.OP10G_3304"/>
<name>A0A068NTJ5_FIMGI</name>
<evidence type="ECO:0000256" key="6">
    <source>
        <dbReference type="SAM" id="Phobius"/>
    </source>
</evidence>
<accession>A0A068NTJ5</accession>
<protein>
    <submittedName>
        <fullName evidence="7">Polysaccharide biosynthesis protein</fullName>
    </submittedName>
</protein>
<dbReference type="eggNOG" id="COG2244">
    <property type="taxonomic scope" value="Bacteria"/>
</dbReference>
<dbReference type="Pfam" id="PF01943">
    <property type="entry name" value="Polysacc_synt"/>
    <property type="match status" value="1"/>
</dbReference>
<proteinExistence type="predicted"/>
<evidence type="ECO:0000313" key="8">
    <source>
        <dbReference type="Proteomes" id="UP000027982"/>
    </source>
</evidence>
<dbReference type="EMBL" id="CP007139">
    <property type="protein sequence ID" value="AIE86672.1"/>
    <property type="molecule type" value="Genomic_DNA"/>
</dbReference>
<organism evidence="7 8">
    <name type="scientific">Fimbriimonas ginsengisoli Gsoil 348</name>
    <dbReference type="NCBI Taxonomy" id="661478"/>
    <lineage>
        <taxon>Bacteria</taxon>
        <taxon>Bacillati</taxon>
        <taxon>Armatimonadota</taxon>
        <taxon>Fimbriimonadia</taxon>
        <taxon>Fimbriimonadales</taxon>
        <taxon>Fimbriimonadaceae</taxon>
        <taxon>Fimbriimonas</taxon>
    </lineage>
</organism>